<dbReference type="RefSeq" id="YP_009903762.1">
    <property type="nucleotide sequence ID" value="NC_049849.1"/>
</dbReference>
<accession>A0A514CSW1</accession>
<protein>
    <submittedName>
        <fullName evidence="1">Uncharacterized protein</fullName>
    </submittedName>
</protein>
<sequence length="136" mass="15092">MIFLNTCEYDKALALATALTGVSGWEEVGSGNDGTAHGIEMYTELEVELSSSAVAAMLLEIEKNFKSAFWKPTKHFEFADDDAPTLLAYKAIGAWSKNNAKRVEISIFNDGTLATVNLFFVHGYTFEQIKRLDKDE</sequence>
<evidence type="ECO:0000313" key="2">
    <source>
        <dbReference type="Proteomes" id="UP000320799"/>
    </source>
</evidence>
<dbReference type="Proteomes" id="UP000320799">
    <property type="component" value="Segment"/>
</dbReference>
<keyword evidence="2" id="KW-1185">Reference proteome</keyword>
<reference evidence="1 2" key="1">
    <citation type="submission" date="2019-06" db="EMBL/GenBank/DDBJ databases">
        <authorList>
            <person name="Kincaid V.D."/>
            <person name="Fuller A."/>
            <person name="Hodges K."/>
            <person name="Bansal M."/>
            <person name="Essig J."/>
            <person name="Johnson A."/>
        </authorList>
    </citation>
    <scope>NUCLEOTIDE SEQUENCE [LARGE SCALE GENOMIC DNA]</scope>
</reference>
<dbReference type="EMBL" id="MN094788">
    <property type="protein sequence ID" value="QDH83563.1"/>
    <property type="molecule type" value="Genomic_DNA"/>
</dbReference>
<dbReference type="GeneID" id="56136038"/>
<name>A0A514CSW1_9CAUD</name>
<dbReference type="KEGG" id="vg:56136038"/>
<organism evidence="1 2">
    <name type="scientific">Achromobacter phage Motura</name>
    <dbReference type="NCBI Taxonomy" id="2591403"/>
    <lineage>
        <taxon>Viruses</taxon>
        <taxon>Duplodnaviria</taxon>
        <taxon>Heunggongvirae</taxon>
        <taxon>Uroviricota</taxon>
        <taxon>Caudoviricetes</taxon>
        <taxon>Moturavirus</taxon>
        <taxon>Moturavirus motura</taxon>
    </lineage>
</organism>
<evidence type="ECO:0000313" key="1">
    <source>
        <dbReference type="EMBL" id="QDH83563.1"/>
    </source>
</evidence>
<proteinExistence type="predicted"/>